<dbReference type="InterPro" id="IPR007194">
    <property type="entry name" value="TRAPP_component"/>
</dbReference>
<sequence length="200" mass="22921">MSSGTKTVVGRVNPAPQQRMVSLSAFTFLFTDFCTRAFHFPTKVQNVEEVEARLTQLGCHVGLRLMMLSSVRDTADLNRRPLTVEAALKLLQDKLWLRWFGKAANDLQRESNSDRFFLIDSDPLVLKSVYSSPDYVDSEGRWTVNYGSYMGGIIQGALQSMDFEAEVLSYHQPEPDKPHQSLFVISFSKHVWDRERRIKK</sequence>
<evidence type="ECO:0000256" key="6">
    <source>
        <dbReference type="ARBA" id="ARBA00022892"/>
    </source>
</evidence>
<evidence type="ECO:0000256" key="1">
    <source>
        <dbReference type="ARBA" id="ARBA00004240"/>
    </source>
</evidence>
<dbReference type="SUPFAM" id="SSF111126">
    <property type="entry name" value="Ligand-binding domain in the NO signalling and Golgi transport"/>
    <property type="match status" value="1"/>
</dbReference>
<dbReference type="GO" id="GO:0006888">
    <property type="term" value="P:endoplasmic reticulum to Golgi vesicle-mediated transport"/>
    <property type="evidence" value="ECO:0007669"/>
    <property type="project" value="TreeGrafter"/>
</dbReference>
<dbReference type="GO" id="GO:0005783">
    <property type="term" value="C:endoplasmic reticulum"/>
    <property type="evidence" value="ECO:0007669"/>
    <property type="project" value="UniProtKB-SubCell"/>
</dbReference>
<dbReference type="PANTHER" id="PTHR20902">
    <property type="entry name" value="41-2 PROTEIN ANTIGEN-RELATED"/>
    <property type="match status" value="1"/>
</dbReference>
<dbReference type="Gene3D" id="3.30.1380.20">
    <property type="entry name" value="Trafficking protein particle complex subunit 3"/>
    <property type="match status" value="1"/>
</dbReference>
<keyword evidence="4" id="KW-0813">Transport</keyword>
<name>S9V7U6_9TRYP</name>
<accession>S9V7U6</accession>
<keyword evidence="6" id="KW-0931">ER-Golgi transport</keyword>
<dbReference type="GO" id="GO:1990071">
    <property type="term" value="C:TRAPPII protein complex"/>
    <property type="evidence" value="ECO:0007669"/>
    <property type="project" value="TreeGrafter"/>
</dbReference>
<evidence type="ECO:0000313" key="8">
    <source>
        <dbReference type="EMBL" id="EPY37104.1"/>
    </source>
</evidence>
<dbReference type="InterPro" id="IPR024096">
    <property type="entry name" value="NO_sig/Golgi_transp_ligand-bd"/>
</dbReference>
<evidence type="ECO:0000256" key="7">
    <source>
        <dbReference type="ARBA" id="ARBA00023034"/>
    </source>
</evidence>
<keyword evidence="7" id="KW-0333">Golgi apparatus</keyword>
<proteinExistence type="inferred from homology"/>
<dbReference type="InterPro" id="IPR016696">
    <property type="entry name" value="TRAPP-I_su5"/>
</dbReference>
<evidence type="ECO:0000256" key="5">
    <source>
        <dbReference type="ARBA" id="ARBA00022824"/>
    </source>
</evidence>
<dbReference type="AlphaFoldDB" id="S9V7U6"/>
<gene>
    <name evidence="8" type="ORF">STCU_00193</name>
</gene>
<keyword evidence="5" id="KW-0256">Endoplasmic reticulum</keyword>
<evidence type="ECO:0000256" key="2">
    <source>
        <dbReference type="ARBA" id="ARBA00004555"/>
    </source>
</evidence>
<organism evidence="8 9">
    <name type="scientific">Strigomonas culicis</name>
    <dbReference type="NCBI Taxonomy" id="28005"/>
    <lineage>
        <taxon>Eukaryota</taxon>
        <taxon>Discoba</taxon>
        <taxon>Euglenozoa</taxon>
        <taxon>Kinetoplastea</taxon>
        <taxon>Metakinetoplastina</taxon>
        <taxon>Trypanosomatida</taxon>
        <taxon>Trypanosomatidae</taxon>
        <taxon>Strigomonadinae</taxon>
        <taxon>Strigomonas</taxon>
    </lineage>
</organism>
<evidence type="ECO:0000256" key="3">
    <source>
        <dbReference type="ARBA" id="ARBA00006218"/>
    </source>
</evidence>
<dbReference type="GO" id="GO:1990070">
    <property type="term" value="C:TRAPPI protein complex"/>
    <property type="evidence" value="ECO:0007669"/>
    <property type="project" value="TreeGrafter"/>
</dbReference>
<dbReference type="CDD" id="cd14943">
    <property type="entry name" value="TRAPPC5_Trs31"/>
    <property type="match status" value="1"/>
</dbReference>
<keyword evidence="9" id="KW-1185">Reference proteome</keyword>
<comment type="subcellular location">
    <subcellularLocation>
        <location evidence="1">Endoplasmic reticulum</location>
    </subcellularLocation>
    <subcellularLocation>
        <location evidence="2">Golgi apparatus</location>
    </subcellularLocation>
</comment>
<dbReference type="GO" id="GO:1990072">
    <property type="term" value="C:TRAPPIII protein complex"/>
    <property type="evidence" value="ECO:0007669"/>
    <property type="project" value="TreeGrafter"/>
</dbReference>
<reference evidence="8 9" key="1">
    <citation type="journal article" date="2013" name="PLoS ONE">
        <title>Predicting the Proteins of Angomonas deanei, Strigomonas culicis and Their Respective Endosymbionts Reveals New Aspects of the Trypanosomatidae Family.</title>
        <authorList>
            <person name="Motta M.C."/>
            <person name="Martins A.C."/>
            <person name="de Souza S.S."/>
            <person name="Catta-Preta C.M."/>
            <person name="Silva R."/>
            <person name="Klein C.C."/>
            <person name="de Almeida L.G."/>
            <person name="de Lima Cunha O."/>
            <person name="Ciapina L.P."/>
            <person name="Brocchi M."/>
            <person name="Colabardini A.C."/>
            <person name="de Araujo Lima B."/>
            <person name="Machado C.R."/>
            <person name="de Almeida Soares C.M."/>
            <person name="Probst C.M."/>
            <person name="de Menezes C.B."/>
            <person name="Thompson C.E."/>
            <person name="Bartholomeu D.C."/>
            <person name="Gradia D.F."/>
            <person name="Pavoni D.P."/>
            <person name="Grisard E.C."/>
            <person name="Fantinatti-Garboggini F."/>
            <person name="Marchini F.K."/>
            <person name="Rodrigues-Luiz G.F."/>
            <person name="Wagner G."/>
            <person name="Goldman G.H."/>
            <person name="Fietto J.L."/>
            <person name="Elias M.C."/>
            <person name="Goldman M.H."/>
            <person name="Sagot M.F."/>
            <person name="Pereira M."/>
            <person name="Stoco P.H."/>
            <person name="de Mendonca-Neto R.P."/>
            <person name="Teixeira S.M."/>
            <person name="Maciel T.E."/>
            <person name="de Oliveira Mendes T.A."/>
            <person name="Urmenyi T.P."/>
            <person name="de Souza W."/>
            <person name="Schenkman S."/>
            <person name="de Vasconcelos A.T."/>
        </authorList>
    </citation>
    <scope>NUCLEOTIDE SEQUENCE [LARGE SCALE GENOMIC DNA]</scope>
</reference>
<dbReference type="PANTHER" id="PTHR20902:SF0">
    <property type="entry name" value="TRAFFICKING PROTEIN PARTICLE COMPLEX SUBUNIT 5"/>
    <property type="match status" value="1"/>
</dbReference>
<dbReference type="EMBL" id="ATMH01000193">
    <property type="protein sequence ID" value="EPY37104.1"/>
    <property type="molecule type" value="Genomic_DNA"/>
</dbReference>
<comment type="caution">
    <text evidence="8">The sequence shown here is derived from an EMBL/GenBank/DDBJ whole genome shotgun (WGS) entry which is preliminary data.</text>
</comment>
<evidence type="ECO:0000313" key="9">
    <source>
        <dbReference type="Proteomes" id="UP000015354"/>
    </source>
</evidence>
<protein>
    <submittedName>
        <fullName evidence="8">Transport protein particle (TRAPP) subunit</fullName>
    </submittedName>
</protein>
<dbReference type="Pfam" id="PF04051">
    <property type="entry name" value="TRAPP"/>
    <property type="match status" value="1"/>
</dbReference>
<dbReference type="OrthoDB" id="10254842at2759"/>
<comment type="similarity">
    <text evidence="3">Belongs to the TRAPP small subunits family. BET3 subfamily.</text>
</comment>
<dbReference type="Proteomes" id="UP000015354">
    <property type="component" value="Unassembled WGS sequence"/>
</dbReference>
<evidence type="ECO:0000256" key="4">
    <source>
        <dbReference type="ARBA" id="ARBA00022448"/>
    </source>
</evidence>